<keyword evidence="4" id="KW-1185">Reference proteome</keyword>
<evidence type="ECO:0000256" key="1">
    <source>
        <dbReference type="SAM" id="Phobius"/>
    </source>
</evidence>
<organism evidence="3 4">
    <name type="scientific">Calocera viscosa (strain TUFC12733)</name>
    <dbReference type="NCBI Taxonomy" id="1330018"/>
    <lineage>
        <taxon>Eukaryota</taxon>
        <taxon>Fungi</taxon>
        <taxon>Dikarya</taxon>
        <taxon>Basidiomycota</taxon>
        <taxon>Agaricomycotina</taxon>
        <taxon>Dacrymycetes</taxon>
        <taxon>Dacrymycetales</taxon>
        <taxon>Dacrymycetaceae</taxon>
        <taxon>Calocera</taxon>
    </lineage>
</organism>
<protein>
    <recommendedName>
        <fullName evidence="5">Secreted protein</fullName>
    </recommendedName>
</protein>
<gene>
    <name evidence="3" type="ORF">CALVIDRAFT_232513</name>
</gene>
<dbReference type="Proteomes" id="UP000076738">
    <property type="component" value="Unassembled WGS sequence"/>
</dbReference>
<keyword evidence="2" id="KW-0732">Signal</keyword>
<feature type="chain" id="PRO_5007889130" description="Secreted protein" evidence="2">
    <location>
        <begin position="20"/>
        <end position="160"/>
    </location>
</feature>
<evidence type="ECO:0000313" key="4">
    <source>
        <dbReference type="Proteomes" id="UP000076738"/>
    </source>
</evidence>
<keyword evidence="1" id="KW-0812">Transmembrane</keyword>
<evidence type="ECO:0000256" key="2">
    <source>
        <dbReference type="SAM" id="SignalP"/>
    </source>
</evidence>
<keyword evidence="1" id="KW-1133">Transmembrane helix</keyword>
<feature type="transmembrane region" description="Helical" evidence="1">
    <location>
        <begin position="29"/>
        <end position="50"/>
    </location>
</feature>
<dbReference type="AlphaFoldDB" id="A0A167JXC5"/>
<proteinExistence type="predicted"/>
<reference evidence="3 4" key="1">
    <citation type="journal article" date="2016" name="Mol. Biol. Evol.">
        <title>Comparative Genomics of Early-Diverging Mushroom-Forming Fungi Provides Insights into the Origins of Lignocellulose Decay Capabilities.</title>
        <authorList>
            <person name="Nagy L.G."/>
            <person name="Riley R."/>
            <person name="Tritt A."/>
            <person name="Adam C."/>
            <person name="Daum C."/>
            <person name="Floudas D."/>
            <person name="Sun H."/>
            <person name="Yadav J.S."/>
            <person name="Pangilinan J."/>
            <person name="Larsson K.H."/>
            <person name="Matsuura K."/>
            <person name="Barry K."/>
            <person name="Labutti K."/>
            <person name="Kuo R."/>
            <person name="Ohm R.A."/>
            <person name="Bhattacharya S.S."/>
            <person name="Shirouzu T."/>
            <person name="Yoshinaga Y."/>
            <person name="Martin F.M."/>
            <person name="Grigoriev I.V."/>
            <person name="Hibbett D.S."/>
        </authorList>
    </citation>
    <scope>NUCLEOTIDE SEQUENCE [LARGE SCALE GENOMIC DNA]</scope>
    <source>
        <strain evidence="3 4">TUFC12733</strain>
    </source>
</reference>
<evidence type="ECO:0000313" key="3">
    <source>
        <dbReference type="EMBL" id="KZO94037.1"/>
    </source>
</evidence>
<dbReference type="EMBL" id="KV417297">
    <property type="protein sequence ID" value="KZO94037.1"/>
    <property type="molecule type" value="Genomic_DNA"/>
</dbReference>
<accession>A0A167JXC5</accession>
<sequence length="160" mass="17120">MWFSALAALALSLVPSASPSGRCVRWSFLMPVVTVVSIICICSPTMGAVVTGRVSLCVGTEQRIFSGRRDRAPSTPFSSPAACLITCDGRPTGWRARALGILVFSDCHSSASLTRDGSTGRSPCRHAFSTSPLPVHYQAATTEMLSNMHQFQSSIIQHSM</sequence>
<keyword evidence="1" id="KW-0472">Membrane</keyword>
<evidence type="ECO:0008006" key="5">
    <source>
        <dbReference type="Google" id="ProtNLM"/>
    </source>
</evidence>
<name>A0A167JXC5_CALVF</name>
<feature type="signal peptide" evidence="2">
    <location>
        <begin position="1"/>
        <end position="19"/>
    </location>
</feature>